<protein>
    <submittedName>
        <fullName evidence="2">Uncharacterized protein</fullName>
    </submittedName>
</protein>
<reference evidence="2 3" key="1">
    <citation type="journal article" date="2016" name="PLoS Pathog.">
        <title>Biosynthesis of antibiotic leucinostatins in bio-control fungus Purpureocillium lilacinum and their inhibition on phytophthora revealed by genome mining.</title>
        <authorList>
            <person name="Wang G."/>
            <person name="Liu Z."/>
            <person name="Lin R."/>
            <person name="Li E."/>
            <person name="Mao Z."/>
            <person name="Ling J."/>
            <person name="Yang Y."/>
            <person name="Yin W.B."/>
            <person name="Xie B."/>
        </authorList>
    </citation>
    <scope>NUCLEOTIDE SEQUENCE [LARGE SCALE GENOMIC DNA]</scope>
    <source>
        <strain evidence="2">170</strain>
    </source>
</reference>
<dbReference type="AlphaFoldDB" id="A0A219AQ95"/>
<dbReference type="EMBL" id="LSBJ02000027">
    <property type="protein sequence ID" value="OWT42305.1"/>
    <property type="molecule type" value="Genomic_DNA"/>
</dbReference>
<evidence type="ECO:0000256" key="1">
    <source>
        <dbReference type="SAM" id="Phobius"/>
    </source>
</evidence>
<dbReference type="RefSeq" id="XP_022284844.1">
    <property type="nucleotide sequence ID" value="XM_022430162.1"/>
</dbReference>
<accession>A0A219AQ95</accession>
<dbReference type="Proteomes" id="UP000078397">
    <property type="component" value="Unassembled WGS sequence"/>
</dbReference>
<evidence type="ECO:0000313" key="3">
    <source>
        <dbReference type="Proteomes" id="UP000078397"/>
    </source>
</evidence>
<proteinExistence type="predicted"/>
<comment type="caution">
    <text evidence="2">The sequence shown here is derived from an EMBL/GenBank/DDBJ whole genome shotgun (WGS) entry which is preliminary data.</text>
</comment>
<dbReference type="KEGG" id="pchm:VFPPC_18573"/>
<dbReference type="GeneID" id="28854226"/>
<sequence length="1099" mass="120502">MQDIRRSLRTLQNEFSKHAPIYHPLIHNLSLRLIVSHGNLLTVFIMCSPSFIVNVLLITATVLSQVTIASPRDTPSILSLDKTKPLATFDYSTADPAEENYIFLDDRFAKNKCPTFVSVFAPKASGSVKLDVSTCEPGNYVAVFQNKWLQTLAAVDVIIPQPPNRLSLDKTKPLATFDYSTLSPNDQNIIGIFSADGPGPNAGDPLASSRTPQASGSVTVDVSTLRPGNYKAYLITNEKKPLAGPVDVIIPQPPNRLSLDKTKPLATFDYSTLSPNDQNIIGIFSADGPGPNAGDPLASSRAPQASGSVTVDVSTLRPGNYKAYLITNEKKPLVGPVDVIIPQPNRLSLDKTKPLATFDYSTPSPYDQNIIGIFMVGGPGPIAGVVPLASSKAPQASGSVKVDVSTLRPGQYKAYFLNIAYERLAEPVDVFIPGTFSLDQTKPLATFDYSTPYPNDNNTIFIIQDIIQDDSAGIRPCSTGAYAPKAIGSVTVDVSICEPGNYQAYFMNKAYERLGKDIGMIIPPSTLSLDNTKPLATFDYSITGAKNRRFLGIYSAKGHRPDDGGICVASRLTEMPRGSITVDVSMLEPGDYEAYLVMINENGSYKTLAGPVDVTKTSPSTIRTIPQSVGTLSFDDTKPFATFDYSTINPDGQNWIGIYPAARSGTLLTTSFLSRANAPEASGSQRVKVDVLLGHGKYKAYFLNKLYEPLAEPVDVFIPGILSLDKTKPLATFDYATANPDSQNWIGIWRVSNPGVQFAGAPLIWTNATQDSGSVMLDVSNLAYDHYEAYFLNRDRKRLAGPVDVHVPTDSERSNDAIQRKITQLENGFTISDTDRPYTETDKYWEDRCPDAAAHFTYRIGKYQKKVINPSTIIAKRIEIKRTVDARDLTLAGDTREIITSISTAVTDARTQGWTIGAKLSGTLKPGDAGSLAFEVSASYKDESTHTTTRTTTVQRKGVCQPLQECTHETWTFRIYIKAKCTIHPMIASLGWMSNSGWHQDDPVDQCVSHYLDCQQLVDIVNTFCYSRGGHWYYMFDYNYGEECEVSAPIFESDGVTPYSARVFVSRPPGTSDTLTKRVELDLEYETGLNPEWVYQLMD</sequence>
<keyword evidence="3" id="KW-1185">Reference proteome</keyword>
<dbReference type="OrthoDB" id="4481939at2759"/>
<keyword evidence="1" id="KW-1133">Transmembrane helix</keyword>
<keyword evidence="1" id="KW-0472">Membrane</keyword>
<feature type="transmembrane region" description="Helical" evidence="1">
    <location>
        <begin position="40"/>
        <end position="63"/>
    </location>
</feature>
<evidence type="ECO:0000313" key="2">
    <source>
        <dbReference type="EMBL" id="OWT42305.1"/>
    </source>
</evidence>
<keyword evidence="1" id="KW-0812">Transmembrane</keyword>
<organism evidence="2 3">
    <name type="scientific">Pochonia chlamydosporia 170</name>
    <dbReference type="NCBI Taxonomy" id="1380566"/>
    <lineage>
        <taxon>Eukaryota</taxon>
        <taxon>Fungi</taxon>
        <taxon>Dikarya</taxon>
        <taxon>Ascomycota</taxon>
        <taxon>Pezizomycotina</taxon>
        <taxon>Sordariomycetes</taxon>
        <taxon>Hypocreomycetidae</taxon>
        <taxon>Hypocreales</taxon>
        <taxon>Clavicipitaceae</taxon>
        <taxon>Pochonia</taxon>
    </lineage>
</organism>
<gene>
    <name evidence="2" type="ORF">VFPPC_18573</name>
</gene>
<name>A0A219AQ95_METCM</name>